<dbReference type="GO" id="GO:0140359">
    <property type="term" value="F:ABC-type transporter activity"/>
    <property type="evidence" value="ECO:0007669"/>
    <property type="project" value="InterPro"/>
</dbReference>
<dbReference type="GO" id="GO:0016887">
    <property type="term" value="F:ATP hydrolysis activity"/>
    <property type="evidence" value="ECO:0007669"/>
    <property type="project" value="InterPro"/>
</dbReference>
<feature type="transmembrane region" description="Helical" evidence="11">
    <location>
        <begin position="370"/>
        <end position="391"/>
    </location>
</feature>
<dbReference type="GeneID" id="18258387"/>
<dbReference type="InterPro" id="IPR003439">
    <property type="entry name" value="ABC_transporter-like_ATP-bd"/>
</dbReference>
<dbReference type="PROSITE" id="PS50893">
    <property type="entry name" value="ABC_TRANSPORTER_2"/>
    <property type="match status" value="2"/>
</dbReference>
<dbReference type="EMBL" id="GL988043">
    <property type="protein sequence ID" value="EGS19859.1"/>
    <property type="molecule type" value="Genomic_DNA"/>
</dbReference>
<dbReference type="HOGENOM" id="CLU_001640_2_0_1"/>
<dbReference type="KEGG" id="cthr:CTHT_0043490"/>
<feature type="domain" description="ABC transporter" evidence="12">
    <location>
        <begin position="1279"/>
        <end position="1510"/>
    </location>
</feature>
<feature type="transmembrane region" description="Helical" evidence="11">
    <location>
        <begin position="412"/>
        <end position="433"/>
    </location>
</feature>
<dbReference type="SUPFAM" id="SSF52540">
    <property type="entry name" value="P-loop containing nucleoside triphosphate hydrolases"/>
    <property type="match status" value="2"/>
</dbReference>
<evidence type="ECO:0000256" key="3">
    <source>
        <dbReference type="ARBA" id="ARBA00022448"/>
    </source>
</evidence>
<dbReference type="GO" id="GO:0005524">
    <property type="term" value="F:ATP binding"/>
    <property type="evidence" value="ECO:0007669"/>
    <property type="project" value="UniProtKB-KW"/>
</dbReference>
<dbReference type="Pfam" id="PF12698">
    <property type="entry name" value="ABC2_membrane_3"/>
    <property type="match status" value="1"/>
</dbReference>
<comment type="similarity">
    <text evidence="2">Belongs to the ABC transporter superfamily. ABCA family.</text>
</comment>
<dbReference type="Proteomes" id="UP000008066">
    <property type="component" value="Unassembled WGS sequence"/>
</dbReference>
<keyword evidence="3" id="KW-0813">Transport</keyword>
<keyword evidence="9 11" id="KW-0472">Membrane</keyword>
<feature type="transmembrane region" description="Helical" evidence="11">
    <location>
        <begin position="1010"/>
        <end position="1030"/>
    </location>
</feature>
<feature type="transmembrane region" description="Helical" evidence="11">
    <location>
        <begin position="26"/>
        <end position="44"/>
    </location>
</feature>
<accession>G0S8U8</accession>
<feature type="transmembrane region" description="Helical" evidence="11">
    <location>
        <begin position="1155"/>
        <end position="1175"/>
    </location>
</feature>
<dbReference type="PANTHER" id="PTHR19229:SF36">
    <property type="entry name" value="ATP-BINDING CASSETTE SUB-FAMILY A MEMBER 2"/>
    <property type="match status" value="1"/>
</dbReference>
<dbReference type="InterPro" id="IPR027417">
    <property type="entry name" value="P-loop_NTPase"/>
</dbReference>
<evidence type="ECO:0000259" key="12">
    <source>
        <dbReference type="PROSITE" id="PS50893"/>
    </source>
</evidence>
<dbReference type="RefSeq" id="XP_006694744.1">
    <property type="nucleotide sequence ID" value="XM_006694681.1"/>
</dbReference>
<feature type="transmembrane region" description="Helical" evidence="11">
    <location>
        <begin position="1196"/>
        <end position="1220"/>
    </location>
</feature>
<dbReference type="GO" id="GO:0005319">
    <property type="term" value="F:lipid transporter activity"/>
    <property type="evidence" value="ECO:0007669"/>
    <property type="project" value="TreeGrafter"/>
</dbReference>
<evidence type="ECO:0000256" key="9">
    <source>
        <dbReference type="ARBA" id="ARBA00023136"/>
    </source>
</evidence>
<evidence type="ECO:0000256" key="4">
    <source>
        <dbReference type="ARBA" id="ARBA00022692"/>
    </source>
</evidence>
<dbReference type="FunFam" id="3.40.50.300:FF:001345">
    <property type="entry name" value="Related to ABC transporter"/>
    <property type="match status" value="1"/>
</dbReference>
<protein>
    <recommendedName>
        <fullName evidence="12">ABC transporter domain-containing protein</fullName>
    </recommendedName>
</protein>
<evidence type="ECO:0000256" key="10">
    <source>
        <dbReference type="SAM" id="MobiDB-lite"/>
    </source>
</evidence>
<feature type="transmembrane region" description="Helical" evidence="11">
    <location>
        <begin position="347"/>
        <end position="364"/>
    </location>
</feature>
<evidence type="ECO:0000256" key="2">
    <source>
        <dbReference type="ARBA" id="ARBA00008869"/>
    </source>
</evidence>
<dbReference type="Gene3D" id="3.40.50.300">
    <property type="entry name" value="P-loop containing nucleotide triphosphate hydrolases"/>
    <property type="match status" value="2"/>
</dbReference>
<reference evidence="13 14" key="1">
    <citation type="journal article" date="2011" name="Cell">
        <title>Insight into structure and assembly of the nuclear pore complex by utilizing the genome of a eukaryotic thermophile.</title>
        <authorList>
            <person name="Amlacher S."/>
            <person name="Sarges P."/>
            <person name="Flemming D."/>
            <person name="van Noort V."/>
            <person name="Kunze R."/>
            <person name="Devos D.P."/>
            <person name="Arumugam M."/>
            <person name="Bork P."/>
            <person name="Hurt E."/>
        </authorList>
    </citation>
    <scope>NUCLEOTIDE SEQUENCE [LARGE SCALE GENOMIC DNA]</scope>
    <source>
        <strain evidence="14">DSM 1495 / CBS 144.50 / IMI 039719</strain>
    </source>
</reference>
<dbReference type="SMART" id="SM00382">
    <property type="entry name" value="AAA"/>
    <property type="match status" value="2"/>
</dbReference>
<evidence type="ECO:0000256" key="7">
    <source>
        <dbReference type="ARBA" id="ARBA00022840"/>
    </source>
</evidence>
<sequence>MLLLRQTHTLVCKTLLITLSRHRTRSWLVAFIIPIILTAFLAFARNLFVPDAQFGIGHVRPLKSLPEALKIGIDAGRKNIVFINQVHDGVGSQAVDQVIDLLKQQAETVSGASVTVWRDDSQLPWLCRASLRGVTPCFGAIQFKGAPGEDGQGMWNYTIRADGALGFGRIYVKNDDNDAEVYMLPLQRAVDMAIAKVSGIEFPELQDEYPFTSMTQDERRDYIRQLFQDVLINWLGVTFIVAPIFVVYHLAGFVATERESGISTLIDAMMAAPSPWLPQAARLMSNHIAFSLVYLPGWIVSSLTLWSNVYRHTSAAIVLIHFVLSGLALASLAILGASFFKKAQLSGVSITIILLVLAIIAQLVSEPNTATVVVLSLLFAPCNFTFFIIYLSRWEKEQLSADLSKVAPESPWNVPGIVFWIFLIIQIFVYPIIGAFVERWLHGTASSSRNIVTENNRGDLDPDVAVRLNEFTKIYSPGPLRRTFAFISKPKDPVIAVNKLSLSARRGQILALLGANGSGKSTTLDTIAGINKATAGSITIDGTGGLGIAPQKNVLWDELTVEEHIRIFNRLKSPDKPATKEEIRELVKSIDLEQKRKAQSRTLSGGQKRKLQLGMMLTGGSAVCCVDEVSSGLDPLSRRKIWDILLAERGKRTILLTTHFLDEADLLADYIAVMSRGTLRAHGSSAELKARLGGGYRIHVNNLRGIASLPEIEGVTKKASREEAAYVAPSSTMAAAVIKQLEAAGITDYRFSGPTIEDVFLTLAEEMQAGQQSALPSSADDEKSTTQEQTVTGEEADKCEDLQLLSGQPVGFLQQAWVLFRKRVVVLKSNWFPTLAAFAIPVIAAGLVMQFVKDQKAVGCSPVEQSSKEESVNIFASDFELFVVGGPDNRFTRENLARLFAPIFINSAGGSLFARDTIDPTAFLRNITAVPSLDAFNQAVVDYRKNITPAAVWLGDGSSPPLLAYRGNGAQMVNAWLGQWLMDMMLANTTIASSFVVFDTPFAPGTGNSLQLLVYLGLALCAYPAFFALYPNLERRRFVRGLQYSNGVRPLPLWLAYTLFDFLFVLVGAVIGIALFAGINPDVWYHVGYLFLVLILYGLASILLAYNIALFTRSQLAAYAFTAAGQVVALLLYIVAYMCVIAYAPVHKVDEQLVIVHFTMSLIAPITSVVRTLFVGLNIFSTACNEWELSTNPGGIMYYGGPIVYLIGQSIVLFFTLVYFDGGSAGYNLRRIFSLSAPSSLANDSSRDPPSDEEVAAELLRIKSTTTATDANAPPTDGLRVLNITKTFGRGARALTAVDNVTFGIPHDTVFALLGPNGAGKSTTISLIRGDISPSPGSGDILIENESVTRNLAAARAHLGVCPQFDAIDLMTVQEHLEFYARVRGVPDVKHNVDAVIRAVGLEPFRTRAAHALSGGNKRKLSLGIALMGNPAVVLLDEPSSGLDAAAKRVMWRTLAATGKGRSLLLTTHSMEEADALASKVGILARRMLAMGSVEGLRRKWGERLYCHVVCADGVDVERVRSWVKKRFGDGVEMEERSFLGQVRFSVPIQAIMSSEKQNDTVGSSGSVIGRMVVLLEEQRAALGIEHYSVSPATLDEVFLAVVGKHNVREEGYEAEKEKRWWDFSAIWKRR</sequence>
<name>G0S8U8_CHATD</name>
<dbReference type="InterPro" id="IPR026082">
    <property type="entry name" value="ABCA"/>
</dbReference>
<dbReference type="Pfam" id="PF00005">
    <property type="entry name" value="ABC_tran"/>
    <property type="match status" value="2"/>
</dbReference>
<keyword evidence="5" id="KW-0677">Repeat</keyword>
<proteinExistence type="inferred from homology"/>
<dbReference type="eggNOG" id="KOG0059">
    <property type="taxonomic scope" value="Eukaryota"/>
</dbReference>
<dbReference type="OMA" id="WKNWIVL"/>
<feature type="transmembrane region" description="Helical" evidence="11">
    <location>
        <begin position="230"/>
        <end position="254"/>
    </location>
</feature>
<dbReference type="STRING" id="759272.G0S8U8"/>
<dbReference type="PANTHER" id="PTHR19229">
    <property type="entry name" value="ATP-BINDING CASSETTE TRANSPORTER SUBFAMILY A ABCA"/>
    <property type="match status" value="1"/>
</dbReference>
<keyword evidence="4 11" id="KW-0812">Transmembrane</keyword>
<feature type="transmembrane region" description="Helical" evidence="11">
    <location>
        <begin position="1118"/>
        <end position="1143"/>
    </location>
</feature>
<feature type="transmembrane region" description="Helical" evidence="11">
    <location>
        <begin position="315"/>
        <end position="340"/>
    </location>
</feature>
<dbReference type="FunFam" id="3.40.50.300:FF:001344">
    <property type="entry name" value="Related to ABC transporter"/>
    <property type="match status" value="1"/>
</dbReference>
<dbReference type="GO" id="GO:0016020">
    <property type="term" value="C:membrane"/>
    <property type="evidence" value="ECO:0007669"/>
    <property type="project" value="UniProtKB-SubCell"/>
</dbReference>
<feature type="domain" description="ABC transporter" evidence="12">
    <location>
        <begin position="466"/>
        <end position="701"/>
    </location>
</feature>
<organism evidence="14">
    <name type="scientific">Chaetomium thermophilum (strain DSM 1495 / CBS 144.50 / IMI 039719)</name>
    <name type="common">Thermochaetoides thermophila</name>
    <dbReference type="NCBI Taxonomy" id="759272"/>
    <lineage>
        <taxon>Eukaryota</taxon>
        <taxon>Fungi</taxon>
        <taxon>Dikarya</taxon>
        <taxon>Ascomycota</taxon>
        <taxon>Pezizomycotina</taxon>
        <taxon>Sordariomycetes</taxon>
        <taxon>Sordariomycetidae</taxon>
        <taxon>Sordariales</taxon>
        <taxon>Chaetomiaceae</taxon>
        <taxon>Thermochaetoides</taxon>
    </lineage>
</organism>
<evidence type="ECO:0000256" key="5">
    <source>
        <dbReference type="ARBA" id="ARBA00022737"/>
    </source>
</evidence>
<dbReference type="PROSITE" id="PS00211">
    <property type="entry name" value="ABC_TRANSPORTER_1"/>
    <property type="match status" value="2"/>
</dbReference>
<comment type="subcellular location">
    <subcellularLocation>
        <location evidence="1">Membrane</location>
        <topology evidence="1">Multi-pass membrane protein</topology>
    </subcellularLocation>
</comment>
<keyword evidence="7" id="KW-0067">ATP-binding</keyword>
<evidence type="ECO:0000313" key="13">
    <source>
        <dbReference type="EMBL" id="EGS19859.1"/>
    </source>
</evidence>
<feature type="region of interest" description="Disordered" evidence="10">
    <location>
        <begin position="771"/>
        <end position="795"/>
    </location>
</feature>
<feature type="transmembrane region" description="Helical" evidence="11">
    <location>
        <begin position="289"/>
        <end position="309"/>
    </location>
</feature>
<evidence type="ECO:0000313" key="14">
    <source>
        <dbReference type="Proteomes" id="UP000008066"/>
    </source>
</evidence>
<evidence type="ECO:0000256" key="11">
    <source>
        <dbReference type="SAM" id="Phobius"/>
    </source>
</evidence>
<dbReference type="InterPro" id="IPR003593">
    <property type="entry name" value="AAA+_ATPase"/>
</dbReference>
<dbReference type="CDD" id="cd03263">
    <property type="entry name" value="ABC_subfamily_A"/>
    <property type="match status" value="2"/>
</dbReference>
<evidence type="ECO:0000256" key="8">
    <source>
        <dbReference type="ARBA" id="ARBA00022989"/>
    </source>
</evidence>
<dbReference type="OrthoDB" id="8061355at2759"/>
<evidence type="ECO:0000256" key="6">
    <source>
        <dbReference type="ARBA" id="ARBA00022741"/>
    </source>
</evidence>
<feature type="transmembrane region" description="Helical" evidence="11">
    <location>
        <begin position="831"/>
        <end position="852"/>
    </location>
</feature>
<feature type="transmembrane region" description="Helical" evidence="11">
    <location>
        <begin position="980"/>
        <end position="998"/>
    </location>
</feature>
<evidence type="ECO:0000256" key="1">
    <source>
        <dbReference type="ARBA" id="ARBA00004141"/>
    </source>
</evidence>
<gene>
    <name evidence="13" type="ORF">CTHT_0043490</name>
</gene>
<keyword evidence="8 11" id="KW-1133">Transmembrane helix</keyword>
<dbReference type="InterPro" id="IPR013525">
    <property type="entry name" value="ABC2_TM"/>
</dbReference>
<dbReference type="InterPro" id="IPR017871">
    <property type="entry name" value="ABC_transporter-like_CS"/>
</dbReference>
<feature type="transmembrane region" description="Helical" evidence="11">
    <location>
        <begin position="1083"/>
        <end position="1106"/>
    </location>
</feature>
<keyword evidence="6" id="KW-0547">Nucleotide-binding</keyword>
<keyword evidence="14" id="KW-1185">Reference proteome</keyword>
<feature type="transmembrane region" description="Helical" evidence="11">
    <location>
        <begin position="1051"/>
        <end position="1077"/>
    </location>
</feature>